<reference evidence="2 3" key="1">
    <citation type="journal article" date="2018" name="Nat. Biotechnol.">
        <title>A standardized bacterial taxonomy based on genome phylogeny substantially revises the tree of life.</title>
        <authorList>
            <person name="Parks D.H."/>
            <person name="Chuvochina M."/>
            <person name="Waite D.W."/>
            <person name="Rinke C."/>
            <person name="Skarshewski A."/>
            <person name="Chaumeil P.A."/>
            <person name="Hugenholtz P."/>
        </authorList>
    </citation>
    <scope>NUCLEOTIDE SEQUENCE [LARGE SCALE GENOMIC DNA]</scope>
    <source>
        <strain evidence="2">UBA11978</strain>
    </source>
</reference>
<protein>
    <submittedName>
        <fullName evidence="2">Uncharacterized protein</fullName>
    </submittedName>
</protein>
<sequence length="76" mass="8797">MLSLASNSASMSDMVLIQNLMQYVEDDQNLSMLPDEFKRLAVQTMFEDAKRLEHEQEQGIDTSNKRLRSVTEDMIE</sequence>
<organism evidence="2 3">
    <name type="scientific">Alteromonas australica</name>
    <dbReference type="NCBI Taxonomy" id="589873"/>
    <lineage>
        <taxon>Bacteria</taxon>
        <taxon>Pseudomonadati</taxon>
        <taxon>Pseudomonadota</taxon>
        <taxon>Gammaproteobacteria</taxon>
        <taxon>Alteromonadales</taxon>
        <taxon>Alteromonadaceae</taxon>
        <taxon>Alteromonas/Salinimonas group</taxon>
        <taxon>Alteromonas</taxon>
    </lineage>
</organism>
<feature type="region of interest" description="Disordered" evidence="1">
    <location>
        <begin position="52"/>
        <end position="76"/>
    </location>
</feature>
<evidence type="ECO:0000313" key="2">
    <source>
        <dbReference type="EMBL" id="HAW78201.1"/>
    </source>
</evidence>
<name>A0A350PA84_9ALTE</name>
<dbReference type="AlphaFoldDB" id="A0A350PA84"/>
<accession>A0A350PA84</accession>
<comment type="caution">
    <text evidence="2">The sequence shown here is derived from an EMBL/GenBank/DDBJ whole genome shotgun (WGS) entry which is preliminary data.</text>
</comment>
<dbReference type="EMBL" id="DNAN01000734">
    <property type="protein sequence ID" value="HAW78201.1"/>
    <property type="molecule type" value="Genomic_DNA"/>
</dbReference>
<evidence type="ECO:0000256" key="1">
    <source>
        <dbReference type="SAM" id="MobiDB-lite"/>
    </source>
</evidence>
<dbReference type="Proteomes" id="UP000263517">
    <property type="component" value="Unassembled WGS sequence"/>
</dbReference>
<evidence type="ECO:0000313" key="3">
    <source>
        <dbReference type="Proteomes" id="UP000263517"/>
    </source>
</evidence>
<gene>
    <name evidence="2" type="ORF">DCW74_20990</name>
</gene>
<proteinExistence type="predicted"/>